<dbReference type="SUPFAM" id="SSF47413">
    <property type="entry name" value="lambda repressor-like DNA-binding domains"/>
    <property type="match status" value="1"/>
</dbReference>
<sequence>MTHEIVWTPHEVKTLREVQHLSQRAFANRLGYAHSTVANWEKATRSTADLHHETREVLSRELDRLSDDLRERFDRLLNVASSNLGAGSASRTSMLLRSLHVNDLPLRYSPPVDVVDDVLTFLAASARVFLLRGAAGTGKSHLAHYLSHNLSEQADFQLLTVSSWDLAAVDIAVEILRYAGISRGHDALLTLEQHAQRLSRPCVVVIDGISSHDEFALIGRQVDAILRQVTTSSLRFLLTVRTPPAVETTAHPLLHATLFKTAEQARSGIELMPWPLEEARRRWDEARGADVSSFGCLPTGIQHLIRTPVYMRLALTASLETAGHDLNAYALLDRCVRTIIGSGTTDPELAIPALTELARSQGYLPSTISSSNGLETFPGSPVPPLVASAIVRGYPHGRIEFTHEVLREFFLGTYIADKVGEYGRSVVAVTTLNELASHASTSGSVRSVLDLVIQRLDDRAPDLLEYIATAPTSSVSTTVPALMVMADGSRFAKAEVLRGVAKRAEQERSIELCRALLASTALHKALGLSRTRWLLALLREFGTDLWPEITGFIERTFDAGDAYSLLDAADSSDGDETVFFARHFYLFFSETTSETLAAFVGHPNWRVRAALASGISEERVPVDTRTMDVVDQLVHDADYKVRAAIAPTVPSAPAATAKRYLTTLLADENWYVRERMLRGLEPLGPGHPRRGLVHAALEAMSNDPAWRRCPRHILPSWQRLEILHDTEPAAASTTAHGDDGRALLTVLRESRTGYLALPQSIQRTVMERAQRSDSWLVRHELAGIADYKQGEEDGRDPRLSRERFRRARGHRAVQIALDMRDIDDAIAVARSCAQAGADYIEIGDPLIKEVGISAIEQVKAAVPTAIVVAEMMSADWGRDQVVLAAQTGADVVLLIGPATTASVSAAVEAGQRLGVPILLDTPVTTSQRWVTDMERVGVDGFTITTNIDLGIGNTTALDAARTVRSWTQLPVAVSGGFSATDDSAFTSPDWDILIVGRSVADATDPAGAAARILELAHSTERHS</sequence>
<dbReference type="PROSITE" id="PS50943">
    <property type="entry name" value="HTH_CROC1"/>
    <property type="match status" value="1"/>
</dbReference>
<dbReference type="PANTHER" id="PTHR35039">
    <property type="entry name" value="3-KETO-L-GULONATE-6-PHOSPHATE DECARBOXYLASE SGBH-RELATED"/>
    <property type="match status" value="1"/>
</dbReference>
<dbReference type="InterPro" id="IPR016024">
    <property type="entry name" value="ARM-type_fold"/>
</dbReference>
<gene>
    <name evidence="3" type="ORF">CDG81_13540</name>
</gene>
<evidence type="ECO:0000259" key="2">
    <source>
        <dbReference type="PROSITE" id="PS50943"/>
    </source>
</evidence>
<dbReference type="AlphaFoldDB" id="A0A223RTG5"/>
<dbReference type="GO" id="GO:0006207">
    <property type="term" value="P:'de novo' pyrimidine nucleobase biosynthetic process"/>
    <property type="evidence" value="ECO:0007669"/>
    <property type="project" value="InterPro"/>
</dbReference>
<dbReference type="InterPro" id="IPR001754">
    <property type="entry name" value="OMPdeCOase_dom"/>
</dbReference>
<dbReference type="GO" id="GO:0003677">
    <property type="term" value="F:DNA binding"/>
    <property type="evidence" value="ECO:0007669"/>
    <property type="project" value="InterPro"/>
</dbReference>
<dbReference type="CDD" id="cd00093">
    <property type="entry name" value="HTH_XRE"/>
    <property type="match status" value="1"/>
</dbReference>
<dbReference type="OrthoDB" id="3304552at2"/>
<evidence type="ECO:0000313" key="3">
    <source>
        <dbReference type="EMBL" id="ASU79141.1"/>
    </source>
</evidence>
<dbReference type="InterPro" id="IPR010982">
    <property type="entry name" value="Lambda_DNA-bd_dom_sf"/>
</dbReference>
<proteinExistence type="predicted"/>
<dbReference type="InterPro" id="IPR027417">
    <property type="entry name" value="P-loop_NTPase"/>
</dbReference>
<dbReference type="PANTHER" id="PTHR35039:SF3">
    <property type="entry name" value="3-KETO-L-GULONATE-6-PHOSPHATE DECARBOXYLASE SGBH-RELATED"/>
    <property type="match status" value="1"/>
</dbReference>
<reference evidence="3 4" key="1">
    <citation type="submission" date="2017-08" db="EMBL/GenBank/DDBJ databases">
        <title>The complete genome sequence of moderately halophilic actinomycete Actinopolyspora erythraea YIM 90600, the producer of novel erythromycin, novel actinopolysporins A-C and tubercidin.</title>
        <authorList>
            <person name="Yin M."/>
            <person name="Tang S."/>
        </authorList>
    </citation>
    <scope>NUCLEOTIDE SEQUENCE [LARGE SCALE GENOMIC DNA]</scope>
    <source>
        <strain evidence="3 4">YIM 90600</strain>
    </source>
</reference>
<protein>
    <recommendedName>
        <fullName evidence="2">HTH cro/C1-type domain-containing protein</fullName>
    </recommendedName>
</protein>
<dbReference type="GO" id="GO:0004590">
    <property type="term" value="F:orotidine-5'-phosphate decarboxylase activity"/>
    <property type="evidence" value="ECO:0007669"/>
    <property type="project" value="InterPro"/>
</dbReference>
<dbReference type="Pfam" id="PF00215">
    <property type="entry name" value="OMPdecase"/>
    <property type="match status" value="1"/>
</dbReference>
<dbReference type="RefSeq" id="WP_052428305.1">
    <property type="nucleotide sequence ID" value="NZ_CP022752.1"/>
</dbReference>
<dbReference type="SUPFAM" id="SSF52540">
    <property type="entry name" value="P-loop containing nucleoside triphosphate hydrolases"/>
    <property type="match status" value="1"/>
</dbReference>
<dbReference type="Gene3D" id="1.25.10.10">
    <property type="entry name" value="Leucine-rich Repeat Variant"/>
    <property type="match status" value="1"/>
</dbReference>
<dbReference type="GO" id="GO:0033982">
    <property type="term" value="F:3-dehydro-L-gulonate-6-phosphate decarboxylase activity"/>
    <property type="evidence" value="ECO:0007669"/>
    <property type="project" value="TreeGrafter"/>
</dbReference>
<dbReference type="Gene3D" id="3.40.50.300">
    <property type="entry name" value="P-loop containing nucleotide triphosphate hydrolases"/>
    <property type="match status" value="1"/>
</dbReference>
<dbReference type="GO" id="GO:0019854">
    <property type="term" value="P:L-ascorbic acid catabolic process"/>
    <property type="evidence" value="ECO:0007669"/>
    <property type="project" value="TreeGrafter"/>
</dbReference>
<dbReference type="SUPFAM" id="SSF48371">
    <property type="entry name" value="ARM repeat"/>
    <property type="match status" value="1"/>
</dbReference>
<evidence type="ECO:0000256" key="1">
    <source>
        <dbReference type="ARBA" id="ARBA00023239"/>
    </source>
</evidence>
<dbReference type="KEGG" id="aey:CDG81_13540"/>
<dbReference type="InterPro" id="IPR011989">
    <property type="entry name" value="ARM-like"/>
</dbReference>
<organism evidence="3 4">
    <name type="scientific">Actinopolyspora erythraea</name>
    <dbReference type="NCBI Taxonomy" id="414996"/>
    <lineage>
        <taxon>Bacteria</taxon>
        <taxon>Bacillati</taxon>
        <taxon>Actinomycetota</taxon>
        <taxon>Actinomycetes</taxon>
        <taxon>Actinopolysporales</taxon>
        <taxon>Actinopolysporaceae</taxon>
        <taxon>Actinopolyspora</taxon>
    </lineage>
</organism>
<dbReference type="InterPro" id="IPR013785">
    <property type="entry name" value="Aldolase_TIM"/>
</dbReference>
<evidence type="ECO:0000313" key="4">
    <source>
        <dbReference type="Proteomes" id="UP000215043"/>
    </source>
</evidence>
<dbReference type="InterPro" id="IPR011060">
    <property type="entry name" value="RibuloseP-bd_barrel"/>
</dbReference>
<dbReference type="SUPFAM" id="SSF51366">
    <property type="entry name" value="Ribulose-phoshate binding barrel"/>
    <property type="match status" value="1"/>
</dbReference>
<dbReference type="Gene3D" id="1.10.260.40">
    <property type="entry name" value="lambda repressor-like DNA-binding domains"/>
    <property type="match status" value="1"/>
</dbReference>
<keyword evidence="1" id="KW-0456">Lyase</keyword>
<dbReference type="InterPro" id="IPR001387">
    <property type="entry name" value="Cro/C1-type_HTH"/>
</dbReference>
<accession>A0A223RTG5</accession>
<dbReference type="SMART" id="SM00934">
    <property type="entry name" value="OMPdecase"/>
    <property type="match status" value="1"/>
</dbReference>
<dbReference type="Proteomes" id="UP000215043">
    <property type="component" value="Chromosome"/>
</dbReference>
<dbReference type="EMBL" id="CP022752">
    <property type="protein sequence ID" value="ASU79141.1"/>
    <property type="molecule type" value="Genomic_DNA"/>
</dbReference>
<name>A0A223RTG5_9ACTN</name>
<feature type="domain" description="HTH cro/C1-type" evidence="2">
    <location>
        <begin position="12"/>
        <end position="46"/>
    </location>
</feature>
<dbReference type="Gene3D" id="3.20.20.70">
    <property type="entry name" value="Aldolase class I"/>
    <property type="match status" value="1"/>
</dbReference>